<dbReference type="GO" id="GO:0043565">
    <property type="term" value="F:sequence-specific DNA binding"/>
    <property type="evidence" value="ECO:0007669"/>
    <property type="project" value="TreeGrafter"/>
</dbReference>
<sequence>MKNRQSEDRSASDMARSCHGSGTACHARTDPRPWHKSRRAFPAAGVPRPCKRYLMRAASAMHAGLSVWDFERRGRQLKVRDDGQAVFNSTPHIVMAALEGLGVAFLPEEEFAPHIEEGRLVRVLEDWCPPFAGYHLYYPSRQASPAFSLVVNALRVGGSARR</sequence>
<dbReference type="STRING" id="381666.H16_B0298"/>
<dbReference type="eggNOG" id="COG0583">
    <property type="taxonomic scope" value="Bacteria"/>
</dbReference>
<dbReference type="SUPFAM" id="SSF53850">
    <property type="entry name" value="Periplasmic binding protein-like II"/>
    <property type="match status" value="1"/>
</dbReference>
<evidence type="ECO:0000313" key="4">
    <source>
        <dbReference type="EMBL" id="CAJ95098.1"/>
    </source>
</evidence>
<dbReference type="AlphaFoldDB" id="Q0K4H6"/>
<keyword evidence="5" id="KW-1185">Reference proteome</keyword>
<accession>Q0K4H6</accession>
<dbReference type="KEGG" id="reh:H16_B0298"/>
<feature type="region of interest" description="Disordered" evidence="2">
    <location>
        <begin position="1"/>
        <end position="37"/>
    </location>
</feature>
<dbReference type="InterPro" id="IPR005119">
    <property type="entry name" value="LysR_subst-bd"/>
</dbReference>
<evidence type="ECO:0000259" key="3">
    <source>
        <dbReference type="Pfam" id="PF03466"/>
    </source>
</evidence>
<dbReference type="Proteomes" id="UP000008210">
    <property type="component" value="Chromosome 2"/>
</dbReference>
<dbReference type="Gene3D" id="3.40.190.290">
    <property type="match status" value="1"/>
</dbReference>
<gene>
    <name evidence="4" type="ordered locus">H16_B0298</name>
</gene>
<dbReference type="PANTHER" id="PTHR30537:SF1">
    <property type="entry name" value="HTH-TYPE TRANSCRIPTIONAL REGULATOR PGRR"/>
    <property type="match status" value="1"/>
</dbReference>
<dbReference type="InterPro" id="IPR058163">
    <property type="entry name" value="LysR-type_TF_proteobact-type"/>
</dbReference>
<evidence type="ECO:0000313" key="5">
    <source>
        <dbReference type="Proteomes" id="UP000008210"/>
    </source>
</evidence>
<feature type="compositionally biased region" description="Basic and acidic residues" evidence="2">
    <location>
        <begin position="1"/>
        <end position="11"/>
    </location>
</feature>
<dbReference type="GO" id="GO:0006351">
    <property type="term" value="P:DNA-templated transcription"/>
    <property type="evidence" value="ECO:0007669"/>
    <property type="project" value="TreeGrafter"/>
</dbReference>
<dbReference type="PANTHER" id="PTHR30537">
    <property type="entry name" value="HTH-TYPE TRANSCRIPTIONAL REGULATOR"/>
    <property type="match status" value="1"/>
</dbReference>
<name>Q0K4H6_CUPNH</name>
<protein>
    <submittedName>
        <fullName evidence="4">Transcriptional regulator, LysR-family</fullName>
    </submittedName>
</protein>
<organism evidence="4 5">
    <name type="scientific">Cupriavidus necator (strain ATCC 17699 / DSM 428 / KCTC 22496 / NCIMB 10442 / H16 / Stanier 337)</name>
    <name type="common">Ralstonia eutropha</name>
    <dbReference type="NCBI Taxonomy" id="381666"/>
    <lineage>
        <taxon>Bacteria</taxon>
        <taxon>Pseudomonadati</taxon>
        <taxon>Pseudomonadota</taxon>
        <taxon>Betaproteobacteria</taxon>
        <taxon>Burkholderiales</taxon>
        <taxon>Burkholderiaceae</taxon>
        <taxon>Cupriavidus</taxon>
    </lineage>
</organism>
<evidence type="ECO:0000256" key="2">
    <source>
        <dbReference type="SAM" id="MobiDB-lite"/>
    </source>
</evidence>
<comment type="similarity">
    <text evidence="1">Belongs to the LysR transcriptional regulatory family.</text>
</comment>
<feature type="domain" description="LysR substrate-binding" evidence="3">
    <location>
        <begin position="67"/>
        <end position="155"/>
    </location>
</feature>
<dbReference type="HOGENOM" id="CLU_1632628_0_0_4"/>
<proteinExistence type="inferred from homology"/>
<dbReference type="Pfam" id="PF03466">
    <property type="entry name" value="LysR_substrate"/>
    <property type="match status" value="1"/>
</dbReference>
<dbReference type="EMBL" id="AM260480">
    <property type="protein sequence ID" value="CAJ95098.1"/>
    <property type="molecule type" value="Genomic_DNA"/>
</dbReference>
<dbReference type="GO" id="GO:0003700">
    <property type="term" value="F:DNA-binding transcription factor activity"/>
    <property type="evidence" value="ECO:0007669"/>
    <property type="project" value="TreeGrafter"/>
</dbReference>
<reference evidence="4 5" key="1">
    <citation type="journal article" date="2006" name="Nat. Biotechnol.">
        <title>Genome sequence of the bioplastic-producing 'Knallgas' bacterium Ralstonia eutropha H16.</title>
        <authorList>
            <person name="Pohlmann A."/>
            <person name="Fricke W.F."/>
            <person name="Reinecke F."/>
            <person name="Kusian B."/>
            <person name="Liesegang H."/>
            <person name="Cramm R."/>
            <person name="Eitinger T."/>
            <person name="Ewering C."/>
            <person name="Potter M."/>
            <person name="Schwartz E."/>
            <person name="Strittmatter A."/>
            <person name="Voss I."/>
            <person name="Gottschalk G."/>
            <person name="Steinbuechel A."/>
            <person name="Friedrich B."/>
            <person name="Bowien B."/>
        </authorList>
    </citation>
    <scope>NUCLEOTIDE SEQUENCE [LARGE SCALE GENOMIC DNA]</scope>
    <source>
        <strain evidence="5">ATCC 17699 / DSM 428 / KCTC 22496 / NCIMB 10442 / H16 / Stanier 337</strain>
    </source>
</reference>
<evidence type="ECO:0000256" key="1">
    <source>
        <dbReference type="ARBA" id="ARBA00009437"/>
    </source>
</evidence>